<sequence length="282" mass="31236">MANADKLLKSAQKKMKKGLPILGKRDYPGAIQDLKKAEIEFKRAKDFASLAVCYSMLADCYEGEDQLFMAGSAVSNAIEAKVRATPDAIATMVPQLKSMGERAVDCYRSDGRHDAAADVYSRVAEHIAPSNLDAATGILLDAFEIMKVEDRLKSGIQFLKKAALLFMKHGEYDQAIETFNEAIEVYGQIRQNHNISKSVLALVLIHLKRGDLDSANSVVAEHAQYIGNDEGQVIDKLLMAFQTKDPELLEQARDMHILKVVDAECFQLSRKLFVQAEADDVL</sequence>
<dbReference type="GO" id="GO:0019905">
    <property type="term" value="F:syntaxin binding"/>
    <property type="evidence" value="ECO:0007669"/>
    <property type="project" value="TreeGrafter"/>
</dbReference>
<evidence type="ECO:0000256" key="9">
    <source>
        <dbReference type="PROSITE-ProRule" id="PRU00339"/>
    </source>
</evidence>
<dbReference type="OrthoDB" id="26569at2759"/>
<dbReference type="InterPro" id="IPR000744">
    <property type="entry name" value="NSF_attach"/>
</dbReference>
<evidence type="ECO:0000256" key="4">
    <source>
        <dbReference type="ARBA" id="ARBA00022892"/>
    </source>
</evidence>
<dbReference type="Proteomes" id="UP000717585">
    <property type="component" value="Unassembled WGS sequence"/>
</dbReference>
<evidence type="ECO:0000256" key="5">
    <source>
        <dbReference type="ARBA" id="ARBA00022927"/>
    </source>
</evidence>
<keyword evidence="9" id="KW-0802">TPR repeat</keyword>
<name>A0A8J6AQM0_9EUKA</name>
<dbReference type="GO" id="GO:0016192">
    <property type="term" value="P:vesicle-mediated transport"/>
    <property type="evidence" value="ECO:0007669"/>
    <property type="project" value="UniProtKB-KW"/>
</dbReference>
<dbReference type="InterPro" id="IPR011990">
    <property type="entry name" value="TPR-like_helical_dom_sf"/>
</dbReference>
<protein>
    <recommendedName>
        <fullName evidence="7">Gamma-soluble NSF attachment protein</fullName>
    </recommendedName>
    <alternativeName>
        <fullName evidence="8">N-ethylmaleimide-sensitive factor attachment protein gamma</fullName>
    </alternativeName>
</protein>
<reference evidence="10" key="1">
    <citation type="submission" date="2021-05" db="EMBL/GenBank/DDBJ databases">
        <title>A free-living protist that lacks canonical eukaryotic 1 DNA replication and segregation systems.</title>
        <authorList>
            <person name="Salas-Leiva D.E."/>
            <person name="Tromer E.C."/>
            <person name="Curtis B.A."/>
            <person name="Jerlstrom-Hultqvist J."/>
            <person name="Kolisko M."/>
            <person name="Yi Z."/>
            <person name="Salas-Leiva J.S."/>
            <person name="Gallot-Lavallee L."/>
            <person name="Kops G.J.P.L."/>
            <person name="Archibald J.M."/>
            <person name="Simpson A.G.B."/>
            <person name="Roger A.J."/>
        </authorList>
    </citation>
    <scope>NUCLEOTIDE SEQUENCE</scope>
    <source>
        <strain evidence="10">BICM</strain>
    </source>
</reference>
<dbReference type="GO" id="GO:0006886">
    <property type="term" value="P:intracellular protein transport"/>
    <property type="evidence" value="ECO:0007669"/>
    <property type="project" value="InterPro"/>
</dbReference>
<evidence type="ECO:0000256" key="2">
    <source>
        <dbReference type="ARBA" id="ARBA00010050"/>
    </source>
</evidence>
<organism evidence="10 11">
    <name type="scientific">Carpediemonas membranifera</name>
    <dbReference type="NCBI Taxonomy" id="201153"/>
    <lineage>
        <taxon>Eukaryota</taxon>
        <taxon>Metamonada</taxon>
        <taxon>Carpediemonas-like organisms</taxon>
        <taxon>Carpediemonas</taxon>
    </lineage>
</organism>
<dbReference type="GO" id="GO:0005483">
    <property type="term" value="F:soluble NSF attachment protein activity"/>
    <property type="evidence" value="ECO:0007669"/>
    <property type="project" value="TreeGrafter"/>
</dbReference>
<dbReference type="GO" id="GO:0031201">
    <property type="term" value="C:SNARE complex"/>
    <property type="evidence" value="ECO:0007669"/>
    <property type="project" value="TreeGrafter"/>
</dbReference>
<dbReference type="AlphaFoldDB" id="A0A8J6AQM0"/>
<dbReference type="GO" id="GO:0005774">
    <property type="term" value="C:vacuolar membrane"/>
    <property type="evidence" value="ECO:0007669"/>
    <property type="project" value="TreeGrafter"/>
</dbReference>
<feature type="repeat" description="TPR" evidence="9">
    <location>
        <begin position="156"/>
        <end position="189"/>
    </location>
</feature>
<evidence type="ECO:0000256" key="6">
    <source>
        <dbReference type="ARBA" id="ARBA00023136"/>
    </source>
</evidence>
<evidence type="ECO:0000256" key="7">
    <source>
        <dbReference type="ARBA" id="ARBA00040047"/>
    </source>
</evidence>
<accession>A0A8J6AQM0</accession>
<dbReference type="PANTHER" id="PTHR13768:SF2">
    <property type="entry name" value="GAMMA-SOLUBLE NSF ATTACHMENT PROTEIN"/>
    <property type="match status" value="1"/>
</dbReference>
<evidence type="ECO:0000313" key="11">
    <source>
        <dbReference type="Proteomes" id="UP000717585"/>
    </source>
</evidence>
<dbReference type="PANTHER" id="PTHR13768">
    <property type="entry name" value="SOLUBLE NSF ATTACHMENT PROTEIN SNAP"/>
    <property type="match status" value="1"/>
</dbReference>
<evidence type="ECO:0000256" key="1">
    <source>
        <dbReference type="ARBA" id="ARBA00004170"/>
    </source>
</evidence>
<dbReference type="Gene3D" id="1.25.40.10">
    <property type="entry name" value="Tetratricopeptide repeat domain"/>
    <property type="match status" value="1"/>
</dbReference>
<comment type="subcellular location">
    <subcellularLocation>
        <location evidence="1">Membrane</location>
        <topology evidence="1">Peripheral membrane protein</topology>
    </subcellularLocation>
</comment>
<keyword evidence="5" id="KW-0653">Protein transport</keyword>
<gene>
    <name evidence="10" type="ORF">J8273_8803</name>
</gene>
<evidence type="ECO:0000256" key="8">
    <source>
        <dbReference type="ARBA" id="ARBA00042485"/>
    </source>
</evidence>
<dbReference type="SUPFAM" id="SSF48452">
    <property type="entry name" value="TPR-like"/>
    <property type="match status" value="1"/>
</dbReference>
<proteinExistence type="inferred from homology"/>
<dbReference type="Pfam" id="PF14938">
    <property type="entry name" value="SNAP"/>
    <property type="match status" value="1"/>
</dbReference>
<keyword evidence="6" id="KW-0472">Membrane</keyword>
<keyword evidence="4" id="KW-0931">ER-Golgi transport</keyword>
<comment type="similarity">
    <text evidence="2">Belongs to the SNAP family.</text>
</comment>
<keyword evidence="11" id="KW-1185">Reference proteome</keyword>
<comment type="caution">
    <text evidence="10">The sequence shown here is derived from an EMBL/GenBank/DDBJ whole genome shotgun (WGS) entry which is preliminary data.</text>
</comment>
<evidence type="ECO:0000313" key="10">
    <source>
        <dbReference type="EMBL" id="KAG9389510.1"/>
    </source>
</evidence>
<dbReference type="EMBL" id="JAHDYR010000069">
    <property type="protein sequence ID" value="KAG9389510.1"/>
    <property type="molecule type" value="Genomic_DNA"/>
</dbReference>
<evidence type="ECO:0000256" key="3">
    <source>
        <dbReference type="ARBA" id="ARBA00022448"/>
    </source>
</evidence>
<dbReference type="InterPro" id="IPR019734">
    <property type="entry name" value="TPR_rpt"/>
</dbReference>
<keyword evidence="3" id="KW-0813">Transport</keyword>
<dbReference type="PROSITE" id="PS50005">
    <property type="entry name" value="TPR"/>
    <property type="match status" value="1"/>
</dbReference>